<dbReference type="PROSITE" id="PS51257">
    <property type="entry name" value="PROKAR_LIPOPROTEIN"/>
    <property type="match status" value="1"/>
</dbReference>
<evidence type="ECO:0000256" key="10">
    <source>
        <dbReference type="SAM" id="MobiDB-lite"/>
    </source>
</evidence>
<feature type="binding site" evidence="8">
    <location>
        <position position="365"/>
    </location>
    <ligand>
        <name>Zn(2+)</name>
        <dbReference type="ChEBI" id="CHEBI:29105"/>
        <label>2</label>
    </ligand>
</feature>
<dbReference type="OrthoDB" id="9794455at2"/>
<keyword evidence="11" id="KW-0732">Signal</keyword>
<dbReference type="Proteomes" id="UP000182015">
    <property type="component" value="Unassembled WGS sequence"/>
</dbReference>
<feature type="binding site" evidence="8">
    <location>
        <position position="86"/>
    </location>
    <ligand>
        <name>Mg(2+)</name>
        <dbReference type="ChEBI" id="CHEBI:18420"/>
    </ligand>
</feature>
<feature type="binding site" evidence="8">
    <location>
        <position position="508"/>
    </location>
    <ligand>
        <name>Zn(2+)</name>
        <dbReference type="ChEBI" id="CHEBI:29105"/>
        <label>2</label>
    </ligand>
</feature>
<feature type="binding site" evidence="8">
    <location>
        <position position="192"/>
    </location>
    <ligand>
        <name>Mg(2+)</name>
        <dbReference type="ChEBI" id="CHEBI:18420"/>
    </ligand>
</feature>
<dbReference type="EMBL" id="LZDD01000003">
    <property type="protein sequence ID" value="OJF71305.1"/>
    <property type="molecule type" value="Genomic_DNA"/>
</dbReference>
<dbReference type="InterPro" id="IPR001952">
    <property type="entry name" value="Alkaline_phosphatase"/>
</dbReference>
<dbReference type="AlphaFoldDB" id="A0A1L8MKU3"/>
<feature type="binding site" evidence="8">
    <location>
        <position position="364"/>
    </location>
    <ligand>
        <name>Zn(2+)</name>
        <dbReference type="ChEBI" id="CHEBI:29105"/>
        <label>2</label>
    </ligand>
</feature>
<dbReference type="PRINTS" id="PR00113">
    <property type="entry name" value="ALKPHPHTASE"/>
</dbReference>
<feature type="binding site" evidence="8">
    <location>
        <position position="316"/>
    </location>
    <ligand>
        <name>Mg(2+)</name>
        <dbReference type="ChEBI" id="CHEBI:18420"/>
    </ligand>
</feature>
<feature type="signal peptide" evidence="11">
    <location>
        <begin position="1"/>
        <end position="29"/>
    </location>
</feature>
<dbReference type="Gene3D" id="1.10.60.40">
    <property type="match status" value="1"/>
</dbReference>
<reference evidence="13" key="1">
    <citation type="submission" date="2016-06" db="EMBL/GenBank/DDBJ databases">
        <authorList>
            <person name="de Vries S.P.W."/>
            <person name="Hadjirin N.F."/>
            <person name="Lay E.M."/>
            <person name="Zadoks R.N."/>
            <person name="Peacock S.J."/>
            <person name="Parkhill J."/>
            <person name="Grant A.J."/>
            <person name="Mcdougall S."/>
            <person name="Holmes M.A."/>
        </authorList>
    </citation>
    <scope>NUCLEOTIDE SEQUENCE [LARGE SCALE GENOMIC DNA]</scope>
    <source>
        <strain evidence="13">NZ1587</strain>
    </source>
</reference>
<dbReference type="SUPFAM" id="SSF53649">
    <property type="entry name" value="Alkaline phosphatase-like"/>
    <property type="match status" value="1"/>
</dbReference>
<evidence type="ECO:0000256" key="3">
    <source>
        <dbReference type="ARBA" id="ARBA00022723"/>
    </source>
</evidence>
<dbReference type="Pfam" id="PF00245">
    <property type="entry name" value="Alk_phosphatase"/>
    <property type="match status" value="1"/>
</dbReference>
<dbReference type="CDD" id="cd16012">
    <property type="entry name" value="ALP"/>
    <property type="match status" value="1"/>
</dbReference>
<evidence type="ECO:0000256" key="4">
    <source>
        <dbReference type="ARBA" id="ARBA00022801"/>
    </source>
</evidence>
<evidence type="ECO:0000313" key="13">
    <source>
        <dbReference type="Proteomes" id="UP000182015"/>
    </source>
</evidence>
<feature type="binding site" evidence="8">
    <location>
        <position position="86"/>
    </location>
    <ligand>
        <name>Zn(2+)</name>
        <dbReference type="ChEBI" id="CHEBI:29105"/>
        <label>2</label>
    </ligand>
</feature>
<organism evidence="12 13">
    <name type="scientific">Streptococcus bovimastitidis</name>
    <dbReference type="NCBI Taxonomy" id="1856638"/>
    <lineage>
        <taxon>Bacteria</taxon>
        <taxon>Bacillati</taxon>
        <taxon>Bacillota</taxon>
        <taxon>Bacilli</taxon>
        <taxon>Lactobacillales</taxon>
        <taxon>Streptococcaceae</taxon>
        <taxon>Streptococcus</taxon>
    </lineage>
</organism>
<comment type="cofactor">
    <cofactor evidence="8">
        <name>Zn(2+)</name>
        <dbReference type="ChEBI" id="CHEBI:29105"/>
    </cofactor>
    <text evidence="8">Binds 2 Zn(2+) ions.</text>
</comment>
<feature type="active site" description="Phosphoserine intermediate" evidence="7">
    <location>
        <position position="138"/>
    </location>
</feature>
<sequence>MMKKGKTFKKLSMLLLASTMVLGACSNQASGSSLKLDLKAVNSSSAAKKTANGKSVQMYDSKRAKTEDYSKVNDKQAKYVFLFIGDGMGVTPVTAAEDFLGYTKTNKDEVYPTRMNFTEMPVIGLKSQYDCHSFIPDSASTATAFASGIKTQTNTVGLSGDFKKSSDTIAEKAKRAGKSVGILTTVTLNHATPAAFYANEESRSSYYDIGLQMADSNFDFFAGGSLKDRTGENEDQKDLYEVMKEKGYNIVDTKADAEKVNAKSKKTYIVSEELQDDGAMPYQIDKKKDSQGLDDMVKKGIEVMEDDPEGFFMMAESGKIDWAEHANDGATTVNEVIGFQKSIQTAIDFYNEHPDETLIVVTADHSTGGFTIGNESTGYETYFDQLTKQKGSQVEFDKIVTSELEKNPDMTFEEFAPKIEEFFGLKLDKNAPSEKVSIEKEEDYLKKQEENRSLCSQEEYKALEDAFEESKKAPEQQNTNYGEYIPVSITATRILDKKAGLAWSTTDHSGEKVPVYAMGSGAIMFDGEYDDTDVAIRVAEAMGFNGKDSKAKKKVEKKAQKPSGVGLEAPKDKE</sequence>
<comment type="caution">
    <text evidence="12">The sequence shown here is derived from an EMBL/GenBank/DDBJ whole genome shotgun (WGS) entry which is preliminary data.</text>
</comment>
<feature type="binding site" evidence="8">
    <location>
        <position position="190"/>
    </location>
    <ligand>
        <name>Mg(2+)</name>
        <dbReference type="ChEBI" id="CHEBI:18420"/>
    </ligand>
</feature>
<comment type="similarity">
    <text evidence="1 9">Belongs to the alkaline phosphatase family.</text>
</comment>
<evidence type="ECO:0000256" key="8">
    <source>
        <dbReference type="PIRSR" id="PIRSR601952-2"/>
    </source>
</evidence>
<keyword evidence="3 8" id="KW-0479">Metal-binding</keyword>
<dbReference type="GO" id="GO:0004035">
    <property type="term" value="F:alkaline phosphatase activity"/>
    <property type="evidence" value="ECO:0007669"/>
    <property type="project" value="TreeGrafter"/>
</dbReference>
<dbReference type="PANTHER" id="PTHR11596:SF5">
    <property type="entry name" value="ALKALINE PHOSPHATASE"/>
    <property type="match status" value="1"/>
</dbReference>
<dbReference type="InterPro" id="IPR018299">
    <property type="entry name" value="Alkaline_phosphatase_AS"/>
</dbReference>
<keyword evidence="2" id="KW-0597">Phosphoprotein</keyword>
<dbReference type="PROSITE" id="PS00123">
    <property type="entry name" value="ALKALINE_PHOSPHATASE"/>
    <property type="match status" value="1"/>
</dbReference>
<protein>
    <submittedName>
        <fullName evidence="12">Alkaline phosphatase</fullName>
    </submittedName>
</protein>
<feature type="binding site" evidence="8">
    <location>
        <position position="321"/>
    </location>
    <ligand>
        <name>Zn(2+)</name>
        <dbReference type="ChEBI" id="CHEBI:29105"/>
        <label>2</label>
    </ligand>
</feature>
<evidence type="ECO:0000313" key="12">
    <source>
        <dbReference type="EMBL" id="OJF71305.1"/>
    </source>
</evidence>
<dbReference type="STRING" id="1856638.A9Q68_08905"/>
<evidence type="ECO:0000256" key="6">
    <source>
        <dbReference type="ARBA" id="ARBA00022842"/>
    </source>
</evidence>
<keyword evidence="5 8" id="KW-0862">Zinc</keyword>
<evidence type="ECO:0000256" key="9">
    <source>
        <dbReference type="RuleBase" id="RU003946"/>
    </source>
</evidence>
<comment type="cofactor">
    <cofactor evidence="8">
        <name>Mg(2+)</name>
        <dbReference type="ChEBI" id="CHEBI:18420"/>
    </cofactor>
    <text evidence="8">Binds 1 Mg(2+) ion.</text>
</comment>
<evidence type="ECO:0000256" key="1">
    <source>
        <dbReference type="ARBA" id="ARBA00005984"/>
    </source>
</evidence>
<dbReference type="InterPro" id="IPR017850">
    <property type="entry name" value="Alkaline_phosphatase_core_sf"/>
</dbReference>
<accession>A0A1L8MKU3</accession>
<evidence type="ECO:0000256" key="5">
    <source>
        <dbReference type="ARBA" id="ARBA00022833"/>
    </source>
</evidence>
<name>A0A1L8MKU3_9STRE</name>
<dbReference type="GO" id="GO:0046872">
    <property type="term" value="F:metal ion binding"/>
    <property type="evidence" value="ECO:0007669"/>
    <property type="project" value="UniProtKB-KW"/>
</dbReference>
<evidence type="ECO:0000256" key="11">
    <source>
        <dbReference type="SAM" id="SignalP"/>
    </source>
</evidence>
<keyword evidence="4" id="KW-0378">Hydrolase</keyword>
<dbReference type="SMART" id="SM00098">
    <property type="entry name" value="alkPPc"/>
    <property type="match status" value="1"/>
</dbReference>
<gene>
    <name evidence="12" type="ORF">A9Q68_08905</name>
</gene>
<evidence type="ECO:0000256" key="7">
    <source>
        <dbReference type="PIRSR" id="PIRSR601952-1"/>
    </source>
</evidence>
<feature type="region of interest" description="Disordered" evidence="10">
    <location>
        <begin position="548"/>
        <end position="574"/>
    </location>
</feature>
<keyword evidence="6 8" id="KW-0460">Magnesium</keyword>
<proteinExistence type="inferred from homology"/>
<evidence type="ECO:0000256" key="2">
    <source>
        <dbReference type="ARBA" id="ARBA00022553"/>
    </source>
</evidence>
<dbReference type="Gene3D" id="3.40.720.10">
    <property type="entry name" value="Alkaline Phosphatase, subunit A"/>
    <property type="match status" value="1"/>
</dbReference>
<dbReference type="PANTHER" id="PTHR11596">
    <property type="entry name" value="ALKALINE PHOSPHATASE"/>
    <property type="match status" value="1"/>
</dbReference>
<feature type="chain" id="PRO_5009878396" evidence="11">
    <location>
        <begin position="30"/>
        <end position="574"/>
    </location>
</feature>
<keyword evidence="13" id="KW-1185">Reference proteome</keyword>
<feature type="binding site" evidence="8">
    <location>
        <position position="325"/>
    </location>
    <ligand>
        <name>Zn(2+)</name>
        <dbReference type="ChEBI" id="CHEBI:29105"/>
        <label>2</label>
    </ligand>
</feature>